<feature type="transmembrane region" description="Helical" evidence="1">
    <location>
        <begin position="33"/>
        <end position="51"/>
    </location>
</feature>
<reference evidence="3 4" key="2">
    <citation type="submission" date="2015-04" db="EMBL/GenBank/DDBJ databases">
        <authorList>
            <person name="Syromyatnikov M.Y."/>
            <person name="Popov V.N."/>
        </authorList>
    </citation>
    <scope>NUCLEOTIDE SEQUENCE [LARGE SCALE GENOMIC DNA]</scope>
    <source>
        <strain evidence="3">CALU 1027</strain>
    </source>
</reference>
<organism evidence="3 4">
    <name type="scientific">Prochlorothrix hollandica PCC 9006 = CALU 1027</name>
    <dbReference type="NCBI Taxonomy" id="317619"/>
    <lineage>
        <taxon>Bacteria</taxon>
        <taxon>Bacillati</taxon>
        <taxon>Cyanobacteriota</taxon>
        <taxon>Cyanophyceae</taxon>
        <taxon>Prochlorotrichales</taxon>
        <taxon>Prochlorotrichaceae</taxon>
        <taxon>Prochlorothrix</taxon>
    </lineage>
</organism>
<sequence length="72" mass="7572">MAMNLIILISALAVAGLIFVWVLNILKATLSTALVVAFIVAALYIIVGVGPQELLGVLLSLPQTLMDLVLGR</sequence>
<dbReference type="Proteomes" id="UP000034681">
    <property type="component" value="Unassembled WGS sequence"/>
</dbReference>
<evidence type="ECO:0000313" key="3">
    <source>
        <dbReference type="EMBL" id="KKI99823.1"/>
    </source>
</evidence>
<protein>
    <submittedName>
        <fullName evidence="3">Uncharacterized protein</fullName>
    </submittedName>
</protein>
<reference evidence="3 4" key="1">
    <citation type="submission" date="2012-04" db="EMBL/GenBank/DDBJ databases">
        <authorList>
            <person name="Shanker A."/>
            <person name="Yadav P."/>
            <person name="Khan S."/>
            <person name="Sharma V."/>
        </authorList>
    </citation>
    <scope>NUCLEOTIDE SEQUENCE [LARGE SCALE GENOMIC DNA]</scope>
    <source>
        <strain evidence="3">CALU 1027</strain>
    </source>
</reference>
<keyword evidence="4" id="KW-1185">Reference proteome</keyword>
<name>A0A0M2PYS4_PROHO</name>
<evidence type="ECO:0000313" key="2">
    <source>
        <dbReference type="EMBL" id="KKI99821.1"/>
    </source>
</evidence>
<proteinExistence type="predicted"/>
<evidence type="ECO:0000256" key="1">
    <source>
        <dbReference type="SAM" id="Phobius"/>
    </source>
</evidence>
<dbReference type="EMBL" id="AJTX02000004">
    <property type="protein sequence ID" value="KKI99823.1"/>
    <property type="molecule type" value="Genomic_DNA"/>
</dbReference>
<feature type="transmembrane region" description="Helical" evidence="1">
    <location>
        <begin position="6"/>
        <end position="26"/>
    </location>
</feature>
<gene>
    <name evidence="2" type="ORF">PROH_08210</name>
    <name evidence="3" type="ORF">PROH_08220</name>
</gene>
<keyword evidence="1" id="KW-0812">Transmembrane</keyword>
<accession>A0A0M2PYS4</accession>
<keyword evidence="1" id="KW-0472">Membrane</keyword>
<evidence type="ECO:0000313" key="4">
    <source>
        <dbReference type="Proteomes" id="UP000034681"/>
    </source>
</evidence>
<keyword evidence="1" id="KW-1133">Transmembrane helix</keyword>
<dbReference type="AlphaFoldDB" id="A0A0M2PYS4"/>
<dbReference type="EMBL" id="AJTX02000004">
    <property type="protein sequence ID" value="KKI99821.1"/>
    <property type="molecule type" value="Genomic_DNA"/>
</dbReference>
<comment type="caution">
    <text evidence="3">The sequence shown here is derived from an EMBL/GenBank/DDBJ whole genome shotgun (WGS) entry which is preliminary data.</text>
</comment>